<comment type="subcellular location">
    <subcellularLocation>
        <location evidence="1">Nucleus</location>
    </subcellularLocation>
</comment>
<feature type="repeat" description="WD" evidence="11">
    <location>
        <begin position="267"/>
        <end position="285"/>
    </location>
</feature>
<dbReference type="SUPFAM" id="SSF50978">
    <property type="entry name" value="WD40 repeat-like"/>
    <property type="match status" value="1"/>
</dbReference>
<evidence type="ECO:0000256" key="1">
    <source>
        <dbReference type="ARBA" id="ARBA00004123"/>
    </source>
</evidence>
<dbReference type="Proteomes" id="UP001301350">
    <property type="component" value="Unassembled WGS sequence"/>
</dbReference>
<keyword evidence="4" id="KW-0677">Repeat</keyword>
<dbReference type="GO" id="GO:0006281">
    <property type="term" value="P:DNA repair"/>
    <property type="evidence" value="ECO:0007669"/>
    <property type="project" value="UniProtKB-KW"/>
</dbReference>
<evidence type="ECO:0000256" key="8">
    <source>
        <dbReference type="ARBA" id="ARBA00023204"/>
    </source>
</evidence>
<dbReference type="Pfam" id="PF00400">
    <property type="entry name" value="WD40"/>
    <property type="match status" value="1"/>
</dbReference>
<keyword evidence="3 11" id="KW-0853">WD repeat</keyword>
<dbReference type="InterPro" id="IPR001680">
    <property type="entry name" value="WD40_rpt"/>
</dbReference>
<dbReference type="PROSITE" id="PS50158">
    <property type="entry name" value="ZF_CCHC"/>
    <property type="match status" value="1"/>
</dbReference>
<feature type="domain" description="CCHC-type" evidence="12">
    <location>
        <begin position="10"/>
        <end position="24"/>
    </location>
</feature>
<keyword evidence="6" id="KW-0833">Ubl conjugation pathway</keyword>
<dbReference type="GO" id="GO:0003684">
    <property type="term" value="F:damaged DNA binding"/>
    <property type="evidence" value="ECO:0007669"/>
    <property type="project" value="InterPro"/>
</dbReference>
<dbReference type="InterPro" id="IPR001878">
    <property type="entry name" value="Znf_CCHC"/>
</dbReference>
<name>A0AAV9IXB7_CYACA</name>
<evidence type="ECO:0000256" key="4">
    <source>
        <dbReference type="ARBA" id="ARBA00022737"/>
    </source>
</evidence>
<keyword evidence="10" id="KW-0863">Zinc-finger</keyword>
<dbReference type="InterPro" id="IPR033312">
    <property type="entry name" value="DDB2"/>
</dbReference>
<dbReference type="InterPro" id="IPR015943">
    <property type="entry name" value="WD40/YVTN_repeat-like_dom_sf"/>
</dbReference>
<organism evidence="13 14">
    <name type="scientific">Cyanidium caldarium</name>
    <name type="common">Red alga</name>
    <dbReference type="NCBI Taxonomy" id="2771"/>
    <lineage>
        <taxon>Eukaryota</taxon>
        <taxon>Rhodophyta</taxon>
        <taxon>Bangiophyceae</taxon>
        <taxon>Cyanidiales</taxon>
        <taxon>Cyanidiaceae</taxon>
        <taxon>Cyanidium</taxon>
    </lineage>
</organism>
<keyword evidence="10" id="KW-0479">Metal-binding</keyword>
<evidence type="ECO:0000256" key="7">
    <source>
        <dbReference type="ARBA" id="ARBA00023125"/>
    </source>
</evidence>
<gene>
    <name evidence="13" type="ORF">CDCA_CDCA10G2978</name>
</gene>
<dbReference type="Gene3D" id="2.130.10.10">
    <property type="entry name" value="YVTN repeat-like/Quinoprotein amine dehydrogenase"/>
    <property type="match status" value="1"/>
</dbReference>
<comment type="caution">
    <text evidence="13">The sequence shown here is derived from an EMBL/GenBank/DDBJ whole genome shotgun (WGS) entry which is preliminary data.</text>
</comment>
<evidence type="ECO:0000259" key="12">
    <source>
        <dbReference type="PROSITE" id="PS50158"/>
    </source>
</evidence>
<dbReference type="PANTHER" id="PTHR15169:SF0">
    <property type="entry name" value="DNA DAMAGE-BINDING PROTEIN 2"/>
    <property type="match status" value="1"/>
</dbReference>
<keyword evidence="10" id="KW-0862">Zinc</keyword>
<evidence type="ECO:0000256" key="11">
    <source>
        <dbReference type="PROSITE-ProRule" id="PRU00221"/>
    </source>
</evidence>
<dbReference type="GO" id="GO:0009411">
    <property type="term" value="P:response to UV"/>
    <property type="evidence" value="ECO:0007669"/>
    <property type="project" value="TreeGrafter"/>
</dbReference>
<evidence type="ECO:0000313" key="14">
    <source>
        <dbReference type="Proteomes" id="UP001301350"/>
    </source>
</evidence>
<reference evidence="13 14" key="1">
    <citation type="submission" date="2022-07" db="EMBL/GenBank/DDBJ databases">
        <title>Genome-wide signatures of adaptation to extreme environments.</title>
        <authorList>
            <person name="Cho C.H."/>
            <person name="Yoon H.S."/>
        </authorList>
    </citation>
    <scope>NUCLEOTIDE SEQUENCE [LARGE SCALE GENOMIC DNA]</scope>
    <source>
        <strain evidence="13 14">DBV 063 E5</strain>
    </source>
</reference>
<evidence type="ECO:0000256" key="10">
    <source>
        <dbReference type="PROSITE-ProRule" id="PRU00047"/>
    </source>
</evidence>
<keyword evidence="8" id="KW-0234">DNA repair</keyword>
<dbReference type="PANTHER" id="PTHR15169">
    <property type="entry name" value="DAMAGE-SPECIFIC DNA BINDING PROTEIN 2"/>
    <property type="match status" value="1"/>
</dbReference>
<proteinExistence type="inferred from homology"/>
<dbReference type="GO" id="GO:0080008">
    <property type="term" value="C:Cul4-RING E3 ubiquitin ligase complex"/>
    <property type="evidence" value="ECO:0007669"/>
    <property type="project" value="InterPro"/>
</dbReference>
<comment type="similarity">
    <text evidence="2">Belongs to the WD repeat DDB2/WDR76 family.</text>
</comment>
<dbReference type="EMBL" id="JANCYW010000010">
    <property type="protein sequence ID" value="KAK4536953.1"/>
    <property type="molecule type" value="Genomic_DNA"/>
</dbReference>
<keyword evidence="7" id="KW-0238">DNA-binding</keyword>
<dbReference type="GO" id="GO:0005634">
    <property type="term" value="C:nucleus"/>
    <property type="evidence" value="ECO:0007669"/>
    <property type="project" value="UniProtKB-SubCell"/>
</dbReference>
<evidence type="ECO:0000256" key="3">
    <source>
        <dbReference type="ARBA" id="ARBA00022574"/>
    </source>
</evidence>
<accession>A0AAV9IXB7</accession>
<evidence type="ECO:0000313" key="13">
    <source>
        <dbReference type="EMBL" id="KAK4536953.1"/>
    </source>
</evidence>
<evidence type="ECO:0000256" key="6">
    <source>
        <dbReference type="ARBA" id="ARBA00022786"/>
    </source>
</evidence>
<dbReference type="GO" id="GO:0008270">
    <property type="term" value="F:zinc ion binding"/>
    <property type="evidence" value="ECO:0007669"/>
    <property type="project" value="UniProtKB-KW"/>
</dbReference>
<dbReference type="PROSITE" id="PS50082">
    <property type="entry name" value="WD_REPEATS_2"/>
    <property type="match status" value="1"/>
</dbReference>
<keyword evidence="5" id="KW-0227">DNA damage</keyword>
<protein>
    <recommendedName>
        <fullName evidence="12">CCHC-type domain-containing protein</fullName>
    </recommendedName>
</protein>
<evidence type="ECO:0000256" key="9">
    <source>
        <dbReference type="ARBA" id="ARBA00023242"/>
    </source>
</evidence>
<keyword evidence="14" id="KW-1185">Reference proteome</keyword>
<keyword evidence="9" id="KW-0539">Nucleus</keyword>
<dbReference type="SMART" id="SM00320">
    <property type="entry name" value="WD40"/>
    <property type="match status" value="5"/>
</dbReference>
<dbReference type="AlphaFoldDB" id="A0AAV9IXB7"/>
<dbReference type="InterPro" id="IPR036322">
    <property type="entry name" value="WD40_repeat_dom_sf"/>
</dbReference>
<evidence type="ECO:0000256" key="5">
    <source>
        <dbReference type="ARBA" id="ARBA00022763"/>
    </source>
</evidence>
<sequence>MAISPHHGICYSCRTSGHCTTECPLRVCAVCLRMGHTAARCPFHLGCSGGAHCSRDEDTASMPQVHRRLETVATTASSVHPSYALRYAYASGRWRIARSRYHPPKYRRITALAWHADVKPVALSGCTGGALQVWDIAQNVAHQRQLHASTLHAIATLPQAPHSGVVTAGEDGCVLYTDWQHIDTGIDSAPVRLYDATADGALTCLASMPSHRLLIVGDQRGTITLLDARLPPPDDCRQRRRAAQCLVHAHRPGTRINAVAVDTTALGHRFATGGADRTVKLWDVRRLDGARPGCLTQLAHPRMVSAVCFAPHTGTRLLTTCQDNRLRVIGQLDRSDLHIDTLPMPALVHSHRLQRFNSAFRAVWDPKDATEELVMCGCALPMSSALGTAFPESPLFRVDVLSTRPHAVVNTDGDARPAWTASLTDPTARSSMPLNLPHATRPWLLSATDHQIHWWAVANVEGA</sequence>
<evidence type="ECO:0000256" key="2">
    <source>
        <dbReference type="ARBA" id="ARBA00005434"/>
    </source>
</evidence>